<dbReference type="Pfam" id="PF17775">
    <property type="entry name" value="YchJ_M-like"/>
    <property type="match status" value="1"/>
</dbReference>
<dbReference type="InterPro" id="IPR048469">
    <property type="entry name" value="YchJ-like_M"/>
</dbReference>
<evidence type="ECO:0000256" key="1">
    <source>
        <dbReference type="SAM" id="MobiDB-lite"/>
    </source>
</evidence>
<dbReference type="InterPro" id="IPR032710">
    <property type="entry name" value="NTF2-like_dom_sf"/>
</dbReference>
<evidence type="ECO:0000313" key="4">
    <source>
        <dbReference type="Proteomes" id="UP000825935"/>
    </source>
</evidence>
<dbReference type="Gene3D" id="3.10.450.50">
    <property type="match status" value="1"/>
</dbReference>
<protein>
    <recommendedName>
        <fullName evidence="2">YchJ-like middle NTF2-like domain-containing protein</fullName>
    </recommendedName>
</protein>
<proteinExistence type="predicted"/>
<dbReference type="AlphaFoldDB" id="A0A8T2QFK3"/>
<comment type="caution">
    <text evidence="3">The sequence shown here is derived from an EMBL/GenBank/DDBJ whole genome shotgun (WGS) entry which is preliminary data.</text>
</comment>
<dbReference type="OMA" id="EINAVCP"/>
<feature type="compositionally biased region" description="Basic and acidic residues" evidence="1">
    <location>
        <begin position="73"/>
        <end position="83"/>
    </location>
</feature>
<keyword evidence="4" id="KW-1185">Reference proteome</keyword>
<accession>A0A8T2QFK3</accession>
<name>A0A8T2QFK3_CERRI</name>
<dbReference type="PANTHER" id="PTHR33747">
    <property type="entry name" value="UPF0225 PROTEIN SCO1677"/>
    <property type="match status" value="1"/>
</dbReference>
<evidence type="ECO:0000259" key="2">
    <source>
        <dbReference type="Pfam" id="PF17775"/>
    </source>
</evidence>
<feature type="region of interest" description="Disordered" evidence="1">
    <location>
        <begin position="52"/>
        <end position="100"/>
    </location>
</feature>
<dbReference type="Proteomes" id="UP000825935">
    <property type="component" value="Chromosome 35"/>
</dbReference>
<evidence type="ECO:0000313" key="3">
    <source>
        <dbReference type="EMBL" id="KAH7282418.1"/>
    </source>
</evidence>
<dbReference type="EMBL" id="CM035440">
    <property type="protein sequence ID" value="KAH7282418.1"/>
    <property type="molecule type" value="Genomic_DNA"/>
</dbReference>
<gene>
    <name evidence="3" type="ORF">KP509_35G029700</name>
</gene>
<feature type="domain" description="YchJ-like middle NTF2-like" evidence="2">
    <location>
        <begin position="132"/>
        <end position="232"/>
    </location>
</feature>
<reference evidence="3" key="1">
    <citation type="submission" date="2021-08" db="EMBL/GenBank/DDBJ databases">
        <title>WGS assembly of Ceratopteris richardii.</title>
        <authorList>
            <person name="Marchant D.B."/>
            <person name="Chen G."/>
            <person name="Jenkins J."/>
            <person name="Shu S."/>
            <person name="Leebens-Mack J."/>
            <person name="Grimwood J."/>
            <person name="Schmutz J."/>
            <person name="Soltis P."/>
            <person name="Soltis D."/>
            <person name="Chen Z.-H."/>
        </authorList>
    </citation>
    <scope>NUCLEOTIDE SEQUENCE</scope>
    <source>
        <strain evidence="3">Whitten #5841</strain>
        <tissue evidence="3">Leaf</tissue>
    </source>
</reference>
<organism evidence="3 4">
    <name type="scientific">Ceratopteris richardii</name>
    <name type="common">Triangle waterfern</name>
    <dbReference type="NCBI Taxonomy" id="49495"/>
    <lineage>
        <taxon>Eukaryota</taxon>
        <taxon>Viridiplantae</taxon>
        <taxon>Streptophyta</taxon>
        <taxon>Embryophyta</taxon>
        <taxon>Tracheophyta</taxon>
        <taxon>Polypodiopsida</taxon>
        <taxon>Polypodiidae</taxon>
        <taxon>Polypodiales</taxon>
        <taxon>Pteridineae</taxon>
        <taxon>Pteridaceae</taxon>
        <taxon>Parkerioideae</taxon>
        <taxon>Ceratopteris</taxon>
    </lineage>
</organism>
<dbReference type="SUPFAM" id="SSF54427">
    <property type="entry name" value="NTF2-like"/>
    <property type="match status" value="1"/>
</dbReference>
<sequence length="254" mass="28137">MPLNMAATSLLPIRPTLSGKPSLLRQEISRVRPLLFPIHAKGGKRFRELLNQRKDKEKEPEPSAVSVSSGRGFGEKRVSKKDGQAQASSNHSTDDGTGEITCSCGGGENKLRYVDCCMPYHKGNASPPDGLSLLRARYSAYAHGIVGYIVSTTHPENPDYGDDLLANAQATCDRLKFYKLEILQYEPISDQESTVTFRAIYGQKKKGQADRKMMEEKSYFVREGDVWLFKNGETLKTASEVDLPSSMPPITMNS</sequence>
<feature type="compositionally biased region" description="Basic and acidic residues" evidence="1">
    <location>
        <begin position="52"/>
        <end position="61"/>
    </location>
</feature>
<dbReference type="PANTHER" id="PTHR33747:SF1">
    <property type="entry name" value="ADENYLATE CYCLASE-ASSOCIATED CAP C-TERMINAL DOMAIN-CONTAINING PROTEIN"/>
    <property type="match status" value="1"/>
</dbReference>
<dbReference type="OrthoDB" id="539593at2759"/>